<dbReference type="AlphaFoldDB" id="A0A498HPN5"/>
<feature type="signal peptide" evidence="1">
    <location>
        <begin position="1"/>
        <end position="18"/>
    </location>
</feature>
<evidence type="ECO:0000313" key="2">
    <source>
        <dbReference type="EMBL" id="RXH72264.1"/>
    </source>
</evidence>
<proteinExistence type="predicted"/>
<feature type="chain" id="PRO_5019722979" description="Secreted protein" evidence="1">
    <location>
        <begin position="19"/>
        <end position="226"/>
    </location>
</feature>
<protein>
    <recommendedName>
        <fullName evidence="4">Secreted protein</fullName>
    </recommendedName>
</protein>
<reference evidence="2 3" key="1">
    <citation type="submission" date="2018-10" db="EMBL/GenBank/DDBJ databases">
        <title>A high-quality apple genome assembly.</title>
        <authorList>
            <person name="Hu J."/>
        </authorList>
    </citation>
    <scope>NUCLEOTIDE SEQUENCE [LARGE SCALE GENOMIC DNA]</scope>
    <source>
        <strain evidence="3">cv. HFTH1</strain>
        <tissue evidence="2">Young leaf</tissue>
    </source>
</reference>
<comment type="caution">
    <text evidence="2">The sequence shown here is derived from an EMBL/GenBank/DDBJ whole genome shotgun (WGS) entry which is preliminary data.</text>
</comment>
<evidence type="ECO:0000313" key="3">
    <source>
        <dbReference type="Proteomes" id="UP000290289"/>
    </source>
</evidence>
<gene>
    <name evidence="2" type="ORF">DVH24_033802</name>
</gene>
<accession>A0A498HPN5</accession>
<keyword evidence="3" id="KW-1185">Reference proteome</keyword>
<evidence type="ECO:0000256" key="1">
    <source>
        <dbReference type="SAM" id="SignalP"/>
    </source>
</evidence>
<evidence type="ECO:0008006" key="4">
    <source>
        <dbReference type="Google" id="ProtNLM"/>
    </source>
</evidence>
<name>A0A498HPN5_MALDO</name>
<keyword evidence="1" id="KW-0732">Signal</keyword>
<sequence length="226" mass="24981">MTSVWTFLPLHFSSVSLAMSIFVQSTDCFAHSLHASVIDSPSIWVASSGFFCLFPPVSHTSQFYCSATHPFSLSLFATAPIPPKSSLIKLLFQLWPVNFCLHLADSSCVRTLQNLNTKIQISFLKLGFDFVPLRSAPRLPTKSLTGRGSRSDRQTLEVRSGLLPLIVTQEQKQLCVHHPPKNRSSSVGITLETVGGICAAIKSFINNQKTIQNRLLSEVLVITCQY</sequence>
<dbReference type="EMBL" id="RDQH01000342">
    <property type="protein sequence ID" value="RXH72264.1"/>
    <property type="molecule type" value="Genomic_DNA"/>
</dbReference>
<dbReference type="Proteomes" id="UP000290289">
    <property type="component" value="Chromosome 16"/>
</dbReference>
<organism evidence="2 3">
    <name type="scientific">Malus domestica</name>
    <name type="common">Apple</name>
    <name type="synonym">Pyrus malus</name>
    <dbReference type="NCBI Taxonomy" id="3750"/>
    <lineage>
        <taxon>Eukaryota</taxon>
        <taxon>Viridiplantae</taxon>
        <taxon>Streptophyta</taxon>
        <taxon>Embryophyta</taxon>
        <taxon>Tracheophyta</taxon>
        <taxon>Spermatophyta</taxon>
        <taxon>Magnoliopsida</taxon>
        <taxon>eudicotyledons</taxon>
        <taxon>Gunneridae</taxon>
        <taxon>Pentapetalae</taxon>
        <taxon>rosids</taxon>
        <taxon>fabids</taxon>
        <taxon>Rosales</taxon>
        <taxon>Rosaceae</taxon>
        <taxon>Amygdaloideae</taxon>
        <taxon>Maleae</taxon>
        <taxon>Malus</taxon>
    </lineage>
</organism>